<organism evidence="3 4">
    <name type="scientific">Actinomadura barringtoniae</name>
    <dbReference type="NCBI Taxonomy" id="1427535"/>
    <lineage>
        <taxon>Bacteria</taxon>
        <taxon>Bacillati</taxon>
        <taxon>Actinomycetota</taxon>
        <taxon>Actinomycetes</taxon>
        <taxon>Streptosporangiales</taxon>
        <taxon>Thermomonosporaceae</taxon>
        <taxon>Actinomadura</taxon>
    </lineage>
</organism>
<reference evidence="3" key="1">
    <citation type="submission" date="2021-03" db="EMBL/GenBank/DDBJ databases">
        <authorList>
            <person name="Kanchanasin P."/>
            <person name="Saeng-In P."/>
            <person name="Phongsopitanun W."/>
            <person name="Yuki M."/>
            <person name="Kudo T."/>
            <person name="Ohkuma M."/>
            <person name="Tanasupawat S."/>
        </authorList>
    </citation>
    <scope>NUCLEOTIDE SEQUENCE</scope>
    <source>
        <strain evidence="3">GKU 128</strain>
    </source>
</reference>
<dbReference type="EMBL" id="JAGEOJ010000020">
    <property type="protein sequence ID" value="MBO2453459.1"/>
    <property type="molecule type" value="Genomic_DNA"/>
</dbReference>
<sequence length="286" mass="30798">MDSRSNVVVGYDETEESGFALRWAAAEARLRMLDLVVCHCWRLPYSRHALGPEIDLEPIVQRMGGRLLKRGVARAQALEPSLTVRGRLMAAPAYEALMDKSHDAALIVVGSHENDSLPVGSTALQLPAHAQTPTVIVRRASARYRRVVVGVDESPGSAEALAFAFEEAALHRTRLQVVCGWEAAAGGAGGEAARDEVEPGSAWEARIERAVAPWAEKFPDVEFSKSLILKDPRDALLEASETAGLVVVGDRGNGGVRGLLLGATSLAIIHHARCTVAVVHERRTPR</sequence>
<evidence type="ECO:0000256" key="1">
    <source>
        <dbReference type="ARBA" id="ARBA00008791"/>
    </source>
</evidence>
<dbReference type="Proteomes" id="UP000669179">
    <property type="component" value="Unassembled WGS sequence"/>
</dbReference>
<dbReference type="Pfam" id="PF00582">
    <property type="entry name" value="Usp"/>
    <property type="match status" value="2"/>
</dbReference>
<dbReference type="PANTHER" id="PTHR46553:SF3">
    <property type="entry name" value="ADENINE NUCLEOTIDE ALPHA HYDROLASES-LIKE SUPERFAMILY PROTEIN"/>
    <property type="match status" value="1"/>
</dbReference>
<evidence type="ECO:0000259" key="2">
    <source>
        <dbReference type="Pfam" id="PF00582"/>
    </source>
</evidence>
<proteinExistence type="inferred from homology"/>
<comment type="similarity">
    <text evidence="1">Belongs to the universal stress protein A family.</text>
</comment>
<dbReference type="PRINTS" id="PR01438">
    <property type="entry name" value="UNVRSLSTRESS"/>
</dbReference>
<evidence type="ECO:0000313" key="3">
    <source>
        <dbReference type="EMBL" id="MBO2453459.1"/>
    </source>
</evidence>
<feature type="domain" description="UspA" evidence="2">
    <location>
        <begin position="6"/>
        <end position="138"/>
    </location>
</feature>
<gene>
    <name evidence="3" type="ORF">J4573_40645</name>
</gene>
<protein>
    <submittedName>
        <fullName evidence="3">Universal stress protein</fullName>
    </submittedName>
</protein>
<dbReference type="InterPro" id="IPR014729">
    <property type="entry name" value="Rossmann-like_a/b/a_fold"/>
</dbReference>
<comment type="caution">
    <text evidence="3">The sequence shown here is derived from an EMBL/GenBank/DDBJ whole genome shotgun (WGS) entry which is preliminary data.</text>
</comment>
<dbReference type="AlphaFoldDB" id="A0A939T8R9"/>
<name>A0A939T8R9_9ACTN</name>
<dbReference type="SUPFAM" id="SSF52402">
    <property type="entry name" value="Adenine nucleotide alpha hydrolases-like"/>
    <property type="match status" value="2"/>
</dbReference>
<accession>A0A939T8R9</accession>
<dbReference type="InterPro" id="IPR006016">
    <property type="entry name" value="UspA"/>
</dbReference>
<evidence type="ECO:0000313" key="4">
    <source>
        <dbReference type="Proteomes" id="UP000669179"/>
    </source>
</evidence>
<dbReference type="Gene3D" id="3.40.50.620">
    <property type="entry name" value="HUPs"/>
    <property type="match status" value="2"/>
</dbReference>
<feature type="domain" description="UspA" evidence="2">
    <location>
        <begin position="144"/>
        <end position="280"/>
    </location>
</feature>
<keyword evidence="4" id="KW-1185">Reference proteome</keyword>
<dbReference type="PANTHER" id="PTHR46553">
    <property type="entry name" value="ADENINE NUCLEOTIDE ALPHA HYDROLASES-LIKE SUPERFAMILY PROTEIN"/>
    <property type="match status" value="1"/>
</dbReference>
<dbReference type="InterPro" id="IPR006015">
    <property type="entry name" value="Universal_stress_UspA"/>
</dbReference>